<gene>
    <name evidence="2" type="ORF">G7Z17_g10747</name>
</gene>
<reference evidence="2" key="1">
    <citation type="submission" date="2020-03" db="EMBL/GenBank/DDBJ databases">
        <title>Draft Genome Sequence of Cylindrodendrum hubeiense.</title>
        <authorList>
            <person name="Buettner E."/>
            <person name="Kellner H."/>
        </authorList>
    </citation>
    <scope>NUCLEOTIDE SEQUENCE</scope>
    <source>
        <strain evidence="2">IHI 201604</strain>
    </source>
</reference>
<keyword evidence="1" id="KW-1133">Transmembrane helix</keyword>
<sequence length="130" mass="14462">MFLPVDVARLTGRMVPTSLPIQGDKDFKSATPDPATTVKVLILVSAFGWVFFGVMSILCINGRGRAGRWVPEWYLDSHGSRWDRAAVVAWWVTVVVLWPVILPALVVGMGVKGMVRHCRGRELDDGRDEK</sequence>
<proteinExistence type="predicted"/>
<keyword evidence="1" id="KW-0472">Membrane</keyword>
<organism evidence="2 3">
    <name type="scientific">Cylindrodendrum hubeiense</name>
    <dbReference type="NCBI Taxonomy" id="595255"/>
    <lineage>
        <taxon>Eukaryota</taxon>
        <taxon>Fungi</taxon>
        <taxon>Dikarya</taxon>
        <taxon>Ascomycota</taxon>
        <taxon>Pezizomycotina</taxon>
        <taxon>Sordariomycetes</taxon>
        <taxon>Hypocreomycetidae</taxon>
        <taxon>Hypocreales</taxon>
        <taxon>Nectriaceae</taxon>
        <taxon>Cylindrodendrum</taxon>
    </lineage>
</organism>
<dbReference type="Proteomes" id="UP000722485">
    <property type="component" value="Unassembled WGS sequence"/>
</dbReference>
<name>A0A9P5LC15_9HYPO</name>
<feature type="transmembrane region" description="Helical" evidence="1">
    <location>
        <begin position="40"/>
        <end position="60"/>
    </location>
</feature>
<dbReference type="EMBL" id="JAANBB010000366">
    <property type="protein sequence ID" value="KAF7543432.1"/>
    <property type="molecule type" value="Genomic_DNA"/>
</dbReference>
<accession>A0A9P5LC15</accession>
<dbReference type="AlphaFoldDB" id="A0A9P5LC15"/>
<evidence type="ECO:0000313" key="2">
    <source>
        <dbReference type="EMBL" id="KAF7543432.1"/>
    </source>
</evidence>
<evidence type="ECO:0008006" key="4">
    <source>
        <dbReference type="Google" id="ProtNLM"/>
    </source>
</evidence>
<evidence type="ECO:0000313" key="3">
    <source>
        <dbReference type="Proteomes" id="UP000722485"/>
    </source>
</evidence>
<evidence type="ECO:0000256" key="1">
    <source>
        <dbReference type="SAM" id="Phobius"/>
    </source>
</evidence>
<protein>
    <recommendedName>
        <fullName evidence="4">Transmembrane protein</fullName>
    </recommendedName>
</protein>
<dbReference type="OrthoDB" id="4927953at2759"/>
<comment type="caution">
    <text evidence="2">The sequence shown here is derived from an EMBL/GenBank/DDBJ whole genome shotgun (WGS) entry which is preliminary data.</text>
</comment>
<keyword evidence="3" id="KW-1185">Reference proteome</keyword>
<feature type="transmembrane region" description="Helical" evidence="1">
    <location>
        <begin position="88"/>
        <end position="111"/>
    </location>
</feature>
<keyword evidence="1" id="KW-0812">Transmembrane</keyword>